<dbReference type="NCBIfam" id="NF033563">
    <property type="entry name" value="transpos_IS30"/>
    <property type="match status" value="1"/>
</dbReference>
<dbReference type="PROSITE" id="PS50994">
    <property type="entry name" value="INTEGRASE"/>
    <property type="match status" value="1"/>
</dbReference>
<dbReference type="Pfam" id="PF13936">
    <property type="entry name" value="HTH_38"/>
    <property type="match status" value="1"/>
</dbReference>
<dbReference type="GO" id="GO:0006310">
    <property type="term" value="P:DNA recombination"/>
    <property type="evidence" value="ECO:0007669"/>
    <property type="project" value="UniProtKB-KW"/>
</dbReference>
<name>A0A2U2RQ69_BIFLN</name>
<dbReference type="InterPro" id="IPR025246">
    <property type="entry name" value="IS30-like_HTH"/>
</dbReference>
<dbReference type="AlphaFoldDB" id="A0A2U2RQ69"/>
<dbReference type="Gene3D" id="3.30.420.10">
    <property type="entry name" value="Ribonuclease H-like superfamily/Ribonuclease H"/>
    <property type="match status" value="1"/>
</dbReference>
<evidence type="ECO:0000259" key="2">
    <source>
        <dbReference type="PROSITE" id="PS50994"/>
    </source>
</evidence>
<dbReference type="PANTHER" id="PTHR10948">
    <property type="entry name" value="TRANSPOSASE"/>
    <property type="match status" value="1"/>
</dbReference>
<keyword evidence="1" id="KW-0233">DNA recombination</keyword>
<dbReference type="InterPro" id="IPR001584">
    <property type="entry name" value="Integrase_cat-core"/>
</dbReference>
<sequence>MRKVYSHLSAEERVRIDELRNRDGLGVRQIVLRIGRDKSTVSREPGRGLWFTSSENESHRPYRPKRLKAGAWTSRPFYSAITAQRKAERRARQPRKPLRMAHSPLLAWVMDALRKGWTPELIEGRLKVEWPADPHMRIGRECLHRWIYAKPRRALDLRQYLPRGKRHRTRAKGRRSKGPRIPMRVPIAERPERVGPRREFGHYESDTAVGSAPSKRCGDTQVERKSRRLFARFIEDKSAPATARAEYDIYSRIPAPARIDRTWDNGTESSCHLLVDEALGMLAYFADPYSSYRRGGNENRNGRIRRYLSERTGFDGLTDEDLQAIVDEINDTPMKVLGWETPNEVWYREPGKVMSRTSHPKTSSVDDILFY</sequence>
<dbReference type="GO" id="GO:0003676">
    <property type="term" value="F:nucleic acid binding"/>
    <property type="evidence" value="ECO:0007669"/>
    <property type="project" value="InterPro"/>
</dbReference>
<dbReference type="InterPro" id="IPR036397">
    <property type="entry name" value="RNaseH_sf"/>
</dbReference>
<reference evidence="3 4" key="1">
    <citation type="submission" date="2017-11" db="EMBL/GenBank/DDBJ databases">
        <title>Draft genome sequence of Bifidobacterium longum UMA026, isolated from Holstein dairy cow feces.</title>
        <authorList>
            <person name="Albert K."/>
            <person name="Sela D.A."/>
        </authorList>
    </citation>
    <scope>NUCLEOTIDE SEQUENCE [LARGE SCALE GENOMIC DNA]</scope>
    <source>
        <strain evidence="3 4">UMA026</strain>
    </source>
</reference>
<dbReference type="RefSeq" id="WP_109088119.1">
    <property type="nucleotide sequence ID" value="NZ_PHUM01000027.1"/>
</dbReference>
<evidence type="ECO:0000256" key="1">
    <source>
        <dbReference type="ARBA" id="ARBA00023172"/>
    </source>
</evidence>
<gene>
    <name evidence="3" type="ORF">CWE05_10700</name>
</gene>
<dbReference type="GO" id="GO:0015074">
    <property type="term" value="P:DNA integration"/>
    <property type="evidence" value="ECO:0007669"/>
    <property type="project" value="InterPro"/>
</dbReference>
<dbReference type="EMBL" id="PHUM01000027">
    <property type="protein sequence ID" value="PWH08000.1"/>
    <property type="molecule type" value="Genomic_DNA"/>
</dbReference>
<dbReference type="InterPro" id="IPR051917">
    <property type="entry name" value="Transposase-Integrase"/>
</dbReference>
<dbReference type="GO" id="GO:0004803">
    <property type="term" value="F:transposase activity"/>
    <property type="evidence" value="ECO:0007669"/>
    <property type="project" value="TreeGrafter"/>
</dbReference>
<organism evidence="3 4">
    <name type="scientific">Bifidobacterium longum</name>
    <dbReference type="NCBI Taxonomy" id="216816"/>
    <lineage>
        <taxon>Bacteria</taxon>
        <taxon>Bacillati</taxon>
        <taxon>Actinomycetota</taxon>
        <taxon>Actinomycetes</taxon>
        <taxon>Bifidobacteriales</taxon>
        <taxon>Bifidobacteriaceae</taxon>
        <taxon>Bifidobacterium</taxon>
    </lineage>
</organism>
<evidence type="ECO:0000313" key="4">
    <source>
        <dbReference type="Proteomes" id="UP000245582"/>
    </source>
</evidence>
<proteinExistence type="predicted"/>
<dbReference type="InterPro" id="IPR053392">
    <property type="entry name" value="Transposase_IS30-like"/>
</dbReference>
<dbReference type="InterPro" id="IPR012337">
    <property type="entry name" value="RNaseH-like_sf"/>
</dbReference>
<dbReference type="GO" id="GO:0032196">
    <property type="term" value="P:transposition"/>
    <property type="evidence" value="ECO:0007669"/>
    <property type="project" value="TreeGrafter"/>
</dbReference>
<protein>
    <submittedName>
        <fullName evidence="3">IS30 family transposase</fullName>
    </submittedName>
</protein>
<feature type="domain" description="Integrase catalytic" evidence="2">
    <location>
        <begin position="187"/>
        <end position="350"/>
    </location>
</feature>
<accession>A0A2U2RQ69</accession>
<dbReference type="Proteomes" id="UP000245582">
    <property type="component" value="Unassembled WGS sequence"/>
</dbReference>
<comment type="caution">
    <text evidence="3">The sequence shown here is derived from an EMBL/GenBank/DDBJ whole genome shotgun (WGS) entry which is preliminary data.</text>
</comment>
<dbReference type="PANTHER" id="PTHR10948:SF23">
    <property type="entry name" value="TRANSPOSASE INSI FOR INSERTION SEQUENCE ELEMENT IS30A-RELATED"/>
    <property type="match status" value="1"/>
</dbReference>
<dbReference type="GO" id="GO:0005829">
    <property type="term" value="C:cytosol"/>
    <property type="evidence" value="ECO:0007669"/>
    <property type="project" value="TreeGrafter"/>
</dbReference>
<evidence type="ECO:0000313" key="3">
    <source>
        <dbReference type="EMBL" id="PWH08000.1"/>
    </source>
</evidence>
<dbReference type="SUPFAM" id="SSF53098">
    <property type="entry name" value="Ribonuclease H-like"/>
    <property type="match status" value="1"/>
</dbReference>